<organism evidence="8 9">
    <name type="scientific">Ridgeia piscesae</name>
    <name type="common">Tubeworm</name>
    <dbReference type="NCBI Taxonomy" id="27915"/>
    <lineage>
        <taxon>Eukaryota</taxon>
        <taxon>Metazoa</taxon>
        <taxon>Spiralia</taxon>
        <taxon>Lophotrochozoa</taxon>
        <taxon>Annelida</taxon>
        <taxon>Polychaeta</taxon>
        <taxon>Sedentaria</taxon>
        <taxon>Canalipalpata</taxon>
        <taxon>Sabellida</taxon>
        <taxon>Siboglinidae</taxon>
        <taxon>Ridgeia</taxon>
    </lineage>
</organism>
<dbReference type="Pfam" id="PF02580">
    <property type="entry name" value="Tyr_Deacylase"/>
    <property type="match status" value="1"/>
</dbReference>
<comment type="caution">
    <text evidence="8">The sequence shown here is derived from an EMBL/GenBank/DDBJ whole genome shotgun (WGS) entry which is preliminary data.</text>
</comment>
<protein>
    <recommendedName>
        <fullName evidence="3">D-aminoacyl-tRNA deacylase</fullName>
        <ecNumber evidence="3">3.1.1.96</ecNumber>
    </recommendedName>
</protein>
<evidence type="ECO:0000313" key="9">
    <source>
        <dbReference type="Proteomes" id="UP001209878"/>
    </source>
</evidence>
<dbReference type="PANTHER" id="PTHR10472">
    <property type="entry name" value="D-TYROSYL-TRNA TYR DEACYLASE"/>
    <property type="match status" value="1"/>
</dbReference>
<dbReference type="PANTHER" id="PTHR10472:SF1">
    <property type="entry name" value="D-AMINOACYL-TRNA DEACYLASE 2"/>
    <property type="match status" value="1"/>
</dbReference>
<reference evidence="8" key="1">
    <citation type="journal article" date="2023" name="Mol. Biol. Evol.">
        <title>Third-Generation Sequencing Reveals the Adaptive Role of the Epigenome in Three Deep-Sea Polychaetes.</title>
        <authorList>
            <person name="Perez M."/>
            <person name="Aroh O."/>
            <person name="Sun Y."/>
            <person name="Lan Y."/>
            <person name="Juniper S.K."/>
            <person name="Young C.R."/>
            <person name="Angers B."/>
            <person name="Qian P.Y."/>
        </authorList>
    </citation>
    <scope>NUCLEOTIDE SEQUENCE</scope>
    <source>
        <strain evidence="8">R07B-5</strain>
    </source>
</reference>
<evidence type="ECO:0000256" key="3">
    <source>
        <dbReference type="ARBA" id="ARBA00013056"/>
    </source>
</evidence>
<evidence type="ECO:0000256" key="5">
    <source>
        <dbReference type="ARBA" id="ARBA00022801"/>
    </source>
</evidence>
<comment type="subcellular location">
    <subcellularLocation>
        <location evidence="1">Cytoplasm</location>
    </subcellularLocation>
</comment>
<dbReference type="Proteomes" id="UP001209878">
    <property type="component" value="Unassembled WGS sequence"/>
</dbReference>
<dbReference type="SUPFAM" id="SSF69500">
    <property type="entry name" value="DTD-like"/>
    <property type="match status" value="1"/>
</dbReference>
<sequence length="169" mass="18623">MANAQKIGPVARLVLQQCLSARLQVQPASETQPAQFVEIDRGLLVYTCFLKGCTKEVLEKMVTTVLTCCLSEMEDGKMTSVLQLPASILVIPQATLGGRLKGQRMQYHNNIEKTAGLELYTQFVEAIQQVSAANDAWTEKGCVVKSGTYGNRQVLKIDTNGPYTHLIEF</sequence>
<comment type="subunit">
    <text evidence="2">Homodimer.</text>
</comment>
<evidence type="ECO:0000256" key="4">
    <source>
        <dbReference type="ARBA" id="ARBA00022490"/>
    </source>
</evidence>
<dbReference type="EMBL" id="JAODUO010001344">
    <property type="protein sequence ID" value="KAK2165870.1"/>
    <property type="molecule type" value="Genomic_DNA"/>
</dbReference>
<name>A0AAD9K8A5_RIDPI</name>
<evidence type="ECO:0000313" key="8">
    <source>
        <dbReference type="EMBL" id="KAK2165870.1"/>
    </source>
</evidence>
<keyword evidence="9" id="KW-1185">Reference proteome</keyword>
<dbReference type="InterPro" id="IPR023509">
    <property type="entry name" value="DTD-like_sf"/>
</dbReference>
<accession>A0AAD9K8A5</accession>
<dbReference type="InterPro" id="IPR003732">
    <property type="entry name" value="Daa-tRNA_deacyls_DTD"/>
</dbReference>
<gene>
    <name evidence="8" type="ORF">NP493_1345g00001</name>
</gene>
<comment type="catalytic activity">
    <reaction evidence="6">
        <text>glycyl-tRNA(Ala) + H2O = tRNA(Ala) + glycine + H(+)</text>
        <dbReference type="Rhea" id="RHEA:53744"/>
        <dbReference type="Rhea" id="RHEA-COMP:9657"/>
        <dbReference type="Rhea" id="RHEA-COMP:13640"/>
        <dbReference type="ChEBI" id="CHEBI:15377"/>
        <dbReference type="ChEBI" id="CHEBI:15378"/>
        <dbReference type="ChEBI" id="CHEBI:57305"/>
        <dbReference type="ChEBI" id="CHEBI:78442"/>
        <dbReference type="ChEBI" id="CHEBI:78522"/>
        <dbReference type="EC" id="3.1.1.96"/>
    </reaction>
</comment>
<evidence type="ECO:0000256" key="6">
    <source>
        <dbReference type="ARBA" id="ARBA00047676"/>
    </source>
</evidence>
<dbReference type="GO" id="GO:0005737">
    <property type="term" value="C:cytoplasm"/>
    <property type="evidence" value="ECO:0007669"/>
    <property type="project" value="UniProtKB-SubCell"/>
</dbReference>
<keyword evidence="5" id="KW-0378">Hydrolase</keyword>
<keyword evidence="4" id="KW-0963">Cytoplasm</keyword>
<dbReference type="GO" id="GO:0051500">
    <property type="term" value="F:D-tyrosyl-tRNA(Tyr) deacylase activity"/>
    <property type="evidence" value="ECO:0007669"/>
    <property type="project" value="TreeGrafter"/>
</dbReference>
<evidence type="ECO:0000256" key="2">
    <source>
        <dbReference type="ARBA" id="ARBA00011738"/>
    </source>
</evidence>
<dbReference type="AlphaFoldDB" id="A0AAD9K8A5"/>
<evidence type="ECO:0000256" key="1">
    <source>
        <dbReference type="ARBA" id="ARBA00004496"/>
    </source>
</evidence>
<evidence type="ECO:0000256" key="7">
    <source>
        <dbReference type="ARBA" id="ARBA00048018"/>
    </source>
</evidence>
<proteinExistence type="predicted"/>
<dbReference type="Gene3D" id="3.50.80.10">
    <property type="entry name" value="D-tyrosyl-tRNA(Tyr) deacylase"/>
    <property type="match status" value="1"/>
</dbReference>
<comment type="catalytic activity">
    <reaction evidence="7">
        <text>a D-aminoacyl-tRNA + H2O = a tRNA + a D-alpha-amino acid + H(+)</text>
        <dbReference type="Rhea" id="RHEA:13953"/>
        <dbReference type="Rhea" id="RHEA-COMP:10123"/>
        <dbReference type="Rhea" id="RHEA-COMP:10124"/>
        <dbReference type="ChEBI" id="CHEBI:15377"/>
        <dbReference type="ChEBI" id="CHEBI:15378"/>
        <dbReference type="ChEBI" id="CHEBI:59871"/>
        <dbReference type="ChEBI" id="CHEBI:78442"/>
        <dbReference type="ChEBI" id="CHEBI:79333"/>
        <dbReference type="EC" id="3.1.1.96"/>
    </reaction>
</comment>
<dbReference type="EC" id="3.1.1.96" evidence="3"/>